<protein>
    <submittedName>
        <fullName evidence="2">Uncharacterized protein</fullName>
    </submittedName>
</protein>
<reference evidence="2" key="1">
    <citation type="submission" date="2022-11" db="UniProtKB">
        <authorList>
            <consortium name="WormBaseParasite"/>
        </authorList>
    </citation>
    <scope>IDENTIFICATION</scope>
</reference>
<evidence type="ECO:0000313" key="2">
    <source>
        <dbReference type="WBParaSite" id="jg9383"/>
    </source>
</evidence>
<proteinExistence type="predicted"/>
<sequence length="507" mass="55659">MIESRSLTVSPDGRPFHDMGLYHQAKRLLQKHQRSLEKVEKPMAILTPLAKDKLVQFVQLMDTHPQNICDPLQQLLIAGDHRSLSPHSALYLSSKFRRFGLKALSSVAMSKSVRTRPLTFTSSYTNHPLLGQLKFPVARVGCPISLLHTEEVQAIVLEENIVNKGQQKLASDLTKLLVADGMGTKNPVCVGAYISDVFYLQELLQKQVEAGTVTVCFMADLPAKRSPVVVFVTGRPMKGSGELFDVTRSNRPVNHVLCHATQENPVPFRIDQVSMEVDPHVDNLQEEQNVPIVQNQENQPSQKCCQSLAIGGSRRQVQCRSSSKSSSCRMLRPVSPVQLNRSQTSSAEPPEIKFQLMPSKSEFSSHASGWMAKQSCSIPTVQCISAIPAEVAQRPRVPSSQFANKPGSGPGNSDHPVIDALLRCSTPVIALSPVKCKALCRADNRYLQSCGSGSSSSLSPVSLLPSNPVELLQWSGILGRLVRLVRFDLFSRAIGHKGAKVHFAPEK</sequence>
<keyword evidence="1" id="KW-1185">Reference proteome</keyword>
<name>A0A915EVB3_9BILA</name>
<evidence type="ECO:0000313" key="1">
    <source>
        <dbReference type="Proteomes" id="UP000887574"/>
    </source>
</evidence>
<dbReference type="WBParaSite" id="jg9383">
    <property type="protein sequence ID" value="jg9383"/>
    <property type="gene ID" value="jg9383"/>
</dbReference>
<dbReference type="AlphaFoldDB" id="A0A915EVB3"/>
<dbReference type="Proteomes" id="UP000887574">
    <property type="component" value="Unplaced"/>
</dbReference>
<organism evidence="1 2">
    <name type="scientific">Ditylenchus dipsaci</name>
    <dbReference type="NCBI Taxonomy" id="166011"/>
    <lineage>
        <taxon>Eukaryota</taxon>
        <taxon>Metazoa</taxon>
        <taxon>Ecdysozoa</taxon>
        <taxon>Nematoda</taxon>
        <taxon>Chromadorea</taxon>
        <taxon>Rhabditida</taxon>
        <taxon>Tylenchina</taxon>
        <taxon>Tylenchomorpha</taxon>
        <taxon>Sphaerularioidea</taxon>
        <taxon>Anguinidae</taxon>
        <taxon>Anguininae</taxon>
        <taxon>Ditylenchus</taxon>
    </lineage>
</organism>
<accession>A0A915EVB3</accession>